<organism evidence="4">
    <name type="scientific">Brugia malayi</name>
    <name type="common">Filarial nematode worm</name>
    <dbReference type="NCBI Taxonomy" id="6279"/>
    <lineage>
        <taxon>Eukaryota</taxon>
        <taxon>Metazoa</taxon>
        <taxon>Ecdysozoa</taxon>
        <taxon>Nematoda</taxon>
        <taxon>Chromadorea</taxon>
        <taxon>Rhabditida</taxon>
        <taxon>Spirurina</taxon>
        <taxon>Spiruromorpha</taxon>
        <taxon>Filarioidea</taxon>
        <taxon>Onchocercidae</taxon>
        <taxon>Brugia</taxon>
    </lineage>
</organism>
<reference evidence="4" key="1">
    <citation type="journal article" date="2007" name="Science">
        <title>Draft genome of the filarial nematode parasite Brugia malayi.</title>
        <authorList>
            <person name="Ghedin E."/>
            <person name="Wang S."/>
            <person name="Spiro D."/>
            <person name="Caler E."/>
            <person name="Zhao Q."/>
            <person name="Crabtree J."/>
            <person name="Allen J.E."/>
            <person name="Delcher A.L."/>
            <person name="Guiliano D.B."/>
            <person name="Miranda-Saavedra D."/>
            <person name="Angiuoli S.V."/>
            <person name="Creasy T."/>
            <person name="Amedeo P."/>
            <person name="Haas B."/>
            <person name="El-Sayed N.M."/>
            <person name="Wortman J.R."/>
            <person name="Feldblyum T."/>
            <person name="Tallon L."/>
            <person name="Schatz M."/>
            <person name="Shumway M."/>
            <person name="Koo H."/>
            <person name="Salzberg S.L."/>
            <person name="Schobel S."/>
            <person name="Pertea M."/>
            <person name="Pop M."/>
            <person name="White O."/>
            <person name="Barton G.J."/>
            <person name="Carlow C.K."/>
            <person name="Crawford M.J."/>
            <person name="Daub J."/>
            <person name="Dimmic M.W."/>
            <person name="Estes C.F."/>
            <person name="Foster J.M."/>
            <person name="Ganatra M."/>
            <person name="Gregory W.F."/>
            <person name="Johnson N.M."/>
            <person name="Jin J."/>
            <person name="Komuniecki R."/>
            <person name="Korf I."/>
            <person name="Kumar S."/>
            <person name="Laney S."/>
            <person name="Li B.W."/>
            <person name="Li W."/>
            <person name="Lindblom T.H."/>
            <person name="Lustigman S."/>
            <person name="Ma D."/>
            <person name="Maina C.V."/>
            <person name="Martin D.M."/>
            <person name="McCarter J.P."/>
            <person name="McReynolds L."/>
            <person name="Mitreva M."/>
            <person name="Nutman T.B."/>
            <person name="Parkinson J."/>
            <person name="Peregrin-Alvarez J.M."/>
            <person name="Poole C."/>
            <person name="Ren Q."/>
            <person name="Saunders L."/>
            <person name="Sluder A.E."/>
            <person name="Smith K."/>
            <person name="Stanke M."/>
            <person name="Unnasch T.R."/>
            <person name="Ware J."/>
            <person name="Wei A.D."/>
            <person name="Weil G."/>
            <person name="Williams D.J."/>
            <person name="Zhang Y."/>
            <person name="Williams S.A."/>
            <person name="Fraser-Liggett C."/>
            <person name="Slatko B."/>
            <person name="Blaxter M.L."/>
            <person name="Scott A.L."/>
        </authorList>
    </citation>
    <scope>NUCLEOTIDE SEQUENCE</scope>
    <source>
        <strain evidence="4">FR3</strain>
    </source>
</reference>
<evidence type="ECO:0000259" key="3">
    <source>
        <dbReference type="PROSITE" id="PS50826"/>
    </source>
</evidence>
<dbReference type="PANTHER" id="PTHR15591:SF13">
    <property type="entry name" value="RUN DOMAIN-CONTAINING PROTEIN"/>
    <property type="match status" value="1"/>
</dbReference>
<dbReference type="InterPro" id="IPR037213">
    <property type="entry name" value="Run_dom_sf"/>
</dbReference>
<keyword evidence="2" id="KW-0732">Signal</keyword>
<evidence type="ECO:0000256" key="2">
    <source>
        <dbReference type="SAM" id="SignalP"/>
    </source>
</evidence>
<proteinExistence type="predicted"/>
<dbReference type="PROSITE" id="PS50826">
    <property type="entry name" value="RUN"/>
    <property type="match status" value="1"/>
</dbReference>
<dbReference type="OMA" id="CSFFKAN"/>
<dbReference type="Pfam" id="PF02759">
    <property type="entry name" value="RUN"/>
    <property type="match status" value="1"/>
</dbReference>
<feature type="compositionally biased region" description="Low complexity" evidence="1">
    <location>
        <begin position="666"/>
        <end position="675"/>
    </location>
</feature>
<dbReference type="EMBL" id="LN857024">
    <property type="protein sequence ID" value="CTP81865.1"/>
    <property type="molecule type" value="Genomic_DNA"/>
</dbReference>
<dbReference type="InterPro" id="IPR004012">
    <property type="entry name" value="Run_dom"/>
</dbReference>
<dbReference type="InterPro" id="IPR047343">
    <property type="entry name" value="RUSC1_2"/>
</dbReference>
<dbReference type="Gene3D" id="1.20.58.900">
    <property type="match status" value="1"/>
</dbReference>
<name>A0A0I9N9N3_BRUMA</name>
<feature type="region of interest" description="Disordered" evidence="1">
    <location>
        <begin position="653"/>
        <end position="679"/>
    </location>
</feature>
<gene>
    <name evidence="5" type="primary">bma-unc-14</name>
    <name evidence="4" type="synonym">Bma-unc-14</name>
    <name evidence="5" type="ORF">Bm4986</name>
    <name evidence="4" type="ORF">BM_Bm4986</name>
</gene>
<dbReference type="PANTHER" id="PTHR15591">
    <property type="entry name" value="RUN AND SH3 DOMAIN CONTAINING"/>
    <property type="match status" value="1"/>
</dbReference>
<feature type="chain" id="PRO_5007409443" evidence="2">
    <location>
        <begin position="26"/>
        <end position="752"/>
    </location>
</feature>
<dbReference type="AlphaFoldDB" id="A0A0I9N9N3"/>
<dbReference type="GO" id="GO:0031410">
    <property type="term" value="C:cytoplasmic vesicle"/>
    <property type="evidence" value="ECO:0007669"/>
    <property type="project" value="TreeGrafter"/>
</dbReference>
<dbReference type="WormBase" id="Bm4986">
    <property type="protein sequence ID" value="BM46669"/>
    <property type="gene ID" value="WBGene00225247"/>
    <property type="gene designation" value="Bma-unc-14"/>
</dbReference>
<feature type="domain" description="RUN" evidence="3">
    <location>
        <begin position="439"/>
        <end position="568"/>
    </location>
</feature>
<dbReference type="SUPFAM" id="SSF140741">
    <property type="entry name" value="RUN domain-like"/>
    <property type="match status" value="1"/>
</dbReference>
<evidence type="ECO:0000256" key="1">
    <source>
        <dbReference type="SAM" id="MobiDB-lite"/>
    </source>
</evidence>
<sequence>MEGNVVVRRCGWAYICCLVRSVVVAARVYERVGDTVISEGVNMVELCELKLVDQNLESQWPADIDQHIAQLDFQRSTDDEDISLFSSMALDPSIISTDSLDIEKLHARCEVKKNDYKLTFEDSGQWTSGNFTTWGRIRSTEPLDEKTNSLPELSNNLKATTSEQQRPSSLVATFVERQSDYDYSDFYVGNGRYLDVNDNEIGFVSQSTAAVQRADRWRAANRIPPNPPMKPRRTFADFQAIRSPHLDFMVLNHNMPSLCQSSLSMNTIVDKLKEGVLEDENFDFSLVNVLEKRGPDSGLGSSATASSGPSHIEDWPSLALLLPKHVAEACSFFKANSQLLTGTNNIERIIPRRNEACRTCFNVRKRLHPPVWAQPARARYILCDCVTSEIVDRNSSAQDQLTSFGQLRLRAQELSIVGLPIYNAKRKLVEKVVEGVAEVARGGSPTNLCSTLEMLLADGLKIKHPWDMIVTVTAPGPATNSVYSLVHKLDKSEKPLNSRVEVFFNELIKLGSIDCWMCYVVLKENVLARIYYDGAFMLRASTAYRSLLWRLLENLELITLLEYRSSNNVSSQEWPNTILLEASRLASDSRVPKSSSMPARLSNQKLNSIYNDRTNSVHFVHSNDTQLLRRSRIPLLSKRPVRTKSSVEACFNSNRSLRSSSREGGAPSASATSPSQKLHSRASIADGINAVCYLASAIDDFSGPGMLEVSRGERLRILTTRGRLARCCRLKPRHDRVLQGLVPTSNLTVNGF</sequence>
<evidence type="ECO:0000313" key="5">
    <source>
        <dbReference type="WormBase" id="Bm4986"/>
    </source>
</evidence>
<feature type="signal peptide" evidence="2">
    <location>
        <begin position="1"/>
        <end position="25"/>
    </location>
</feature>
<evidence type="ECO:0000313" key="4">
    <source>
        <dbReference type="EMBL" id="CTP81865.1"/>
    </source>
</evidence>
<protein>
    <submittedName>
        <fullName evidence="4">BMA-UNC-14</fullName>
    </submittedName>
</protein>
<reference evidence="4" key="2">
    <citation type="submission" date="2012-12" db="EMBL/GenBank/DDBJ databases">
        <authorList>
            <person name="Gao Y.W."/>
            <person name="Fan S.T."/>
            <person name="Sun H.T."/>
            <person name="Wang Z."/>
            <person name="Gao X.L."/>
            <person name="Li Y.G."/>
            <person name="Wang T.C."/>
            <person name="Zhang K."/>
            <person name="Xu W.W."/>
            <person name="Yu Z.J."/>
            <person name="Xia X.Z."/>
        </authorList>
    </citation>
    <scope>NUCLEOTIDE SEQUENCE</scope>
    <source>
        <strain evidence="4">FR3</strain>
    </source>
</reference>
<accession>A0A0I9N9N3</accession>